<dbReference type="InterPro" id="IPR015633">
    <property type="entry name" value="E2F"/>
</dbReference>
<reference evidence="9" key="2">
    <citation type="journal article" date="2022" name="Microbiol. Resour. Announc.">
        <title>Whole-Genome Sequence of Entomortierella parvispora E1425, a Mucoromycotan Fungus Associated with Burkholderiaceae-Related Endosymbiotic Bacteria.</title>
        <authorList>
            <person name="Herlambang A."/>
            <person name="Guo Y."/>
            <person name="Takashima Y."/>
            <person name="Narisawa K."/>
            <person name="Ohta H."/>
            <person name="Nishizawa T."/>
        </authorList>
    </citation>
    <scope>NUCLEOTIDE SEQUENCE</scope>
    <source>
        <strain evidence="9">E1425</strain>
    </source>
</reference>
<keyword evidence="2 5" id="KW-0805">Transcription regulation</keyword>
<dbReference type="InterPro" id="IPR036390">
    <property type="entry name" value="WH_DNA-bd_sf"/>
</dbReference>
<evidence type="ECO:0000256" key="5">
    <source>
        <dbReference type="RuleBase" id="RU003796"/>
    </source>
</evidence>
<keyword evidence="3 5" id="KW-0238">DNA-binding</keyword>
<evidence type="ECO:0000259" key="8">
    <source>
        <dbReference type="SMART" id="SM01372"/>
    </source>
</evidence>
<evidence type="ECO:0000256" key="6">
    <source>
        <dbReference type="SAM" id="Coils"/>
    </source>
</evidence>
<dbReference type="SMART" id="SM01372">
    <property type="entry name" value="E2F_TDP"/>
    <property type="match status" value="1"/>
</dbReference>
<sequence length="370" mass="41231">MSPSTHVMASAMPSLPTFSDHAWVERENRINNTQESHAPPTQLAKPGKRGRKSGVAPASGPKTKPATAAKDSSRAERSLGQLTKQFIRLLKEEKGTLDLNNTADKLNVQKRRIYDITHVLEGIDLIEKFKKNNVRWKGITNNSDINRPAAANKAEINRQRKEELMQERARLMAEKARLSSLRSDMDTNMKEVLTNDETARYAYITMNDIKKIDSLQDSLILAVKTPHETYMQLEDPEDSSKPFVMKLEHKTRAGEVHLSSFAVPPRCPGSPFLSSDSSSEGSSDYSSMDDYSSQDDSTDDSDLSSSSDEDMDQDSTDDDLSSSEDEDEAPLQRMMVGQRTIISSLPPQDVASICQAAYEEGQDEDECMSE</sequence>
<dbReference type="GO" id="GO:0046983">
    <property type="term" value="F:protein dimerization activity"/>
    <property type="evidence" value="ECO:0007669"/>
    <property type="project" value="InterPro"/>
</dbReference>
<protein>
    <recommendedName>
        <fullName evidence="8">E2F/DP family winged-helix DNA-binding domain-containing protein</fullName>
    </recommendedName>
</protein>
<dbReference type="InterPro" id="IPR032198">
    <property type="entry name" value="E2F_CC-MB"/>
</dbReference>
<accession>A0A9P3H456</accession>
<dbReference type="Pfam" id="PF02319">
    <property type="entry name" value="WHD_E2F_TDP"/>
    <property type="match status" value="1"/>
</dbReference>
<dbReference type="GO" id="GO:0000978">
    <property type="term" value="F:RNA polymerase II cis-regulatory region sequence-specific DNA binding"/>
    <property type="evidence" value="ECO:0007669"/>
    <property type="project" value="InterPro"/>
</dbReference>
<evidence type="ECO:0000313" key="10">
    <source>
        <dbReference type="Proteomes" id="UP000827284"/>
    </source>
</evidence>
<dbReference type="FunFam" id="1.10.10.10:FF:000008">
    <property type="entry name" value="E2F transcription factor 1"/>
    <property type="match status" value="1"/>
</dbReference>
<comment type="similarity">
    <text evidence="1 5">Belongs to the E2F/DP family.</text>
</comment>
<dbReference type="SUPFAM" id="SSF46785">
    <property type="entry name" value="Winged helix' DNA-binding domain"/>
    <property type="match status" value="1"/>
</dbReference>
<comment type="subcellular location">
    <subcellularLocation>
        <location evidence="5">Nucleus</location>
    </subcellularLocation>
</comment>
<evidence type="ECO:0000256" key="3">
    <source>
        <dbReference type="ARBA" id="ARBA00023125"/>
    </source>
</evidence>
<dbReference type="GO" id="GO:0000981">
    <property type="term" value="F:DNA-binding transcription factor activity, RNA polymerase II-specific"/>
    <property type="evidence" value="ECO:0007669"/>
    <property type="project" value="TreeGrafter"/>
</dbReference>
<feature type="compositionally biased region" description="Low complexity" evidence="7">
    <location>
        <begin position="274"/>
        <end position="291"/>
    </location>
</feature>
<dbReference type="InterPro" id="IPR036388">
    <property type="entry name" value="WH-like_DNA-bd_sf"/>
</dbReference>
<comment type="caution">
    <text evidence="9">The sequence shown here is derived from an EMBL/GenBank/DDBJ whole genome shotgun (WGS) entry which is preliminary data.</text>
</comment>
<dbReference type="Gene3D" id="6.10.250.540">
    <property type="match status" value="1"/>
</dbReference>
<proteinExistence type="inferred from homology"/>
<dbReference type="EMBL" id="BQFW01000003">
    <property type="protein sequence ID" value="GJJ69751.1"/>
    <property type="molecule type" value="Genomic_DNA"/>
</dbReference>
<name>A0A9P3H456_9FUNG</name>
<dbReference type="SUPFAM" id="SSF144074">
    <property type="entry name" value="E2F-DP heterodimerization region"/>
    <property type="match status" value="1"/>
</dbReference>
<dbReference type="AlphaFoldDB" id="A0A9P3H456"/>
<dbReference type="PANTHER" id="PTHR12081">
    <property type="entry name" value="TRANSCRIPTION FACTOR E2F"/>
    <property type="match status" value="1"/>
</dbReference>
<reference evidence="9" key="1">
    <citation type="submission" date="2021-11" db="EMBL/GenBank/DDBJ databases">
        <authorList>
            <person name="Herlambang A."/>
            <person name="Guo Y."/>
            <person name="Takashima Y."/>
            <person name="Nishizawa T."/>
        </authorList>
    </citation>
    <scope>NUCLEOTIDE SEQUENCE</scope>
    <source>
        <strain evidence="9">E1425</strain>
    </source>
</reference>
<dbReference type="Proteomes" id="UP000827284">
    <property type="component" value="Unassembled WGS sequence"/>
</dbReference>
<gene>
    <name evidence="9" type="ORF">EMPS_02099</name>
</gene>
<dbReference type="InterPro" id="IPR003316">
    <property type="entry name" value="E2F_WHTH_DNA-bd_dom"/>
</dbReference>
<dbReference type="Gene3D" id="1.10.10.10">
    <property type="entry name" value="Winged helix-like DNA-binding domain superfamily/Winged helix DNA-binding domain"/>
    <property type="match status" value="1"/>
</dbReference>
<dbReference type="GO" id="GO:0090575">
    <property type="term" value="C:RNA polymerase II transcription regulator complex"/>
    <property type="evidence" value="ECO:0007669"/>
    <property type="project" value="TreeGrafter"/>
</dbReference>
<feature type="region of interest" description="Disordered" evidence="7">
    <location>
        <begin position="261"/>
        <end position="348"/>
    </location>
</feature>
<organism evidence="9 10">
    <name type="scientific">Entomortierella parvispora</name>
    <dbReference type="NCBI Taxonomy" id="205924"/>
    <lineage>
        <taxon>Eukaryota</taxon>
        <taxon>Fungi</taxon>
        <taxon>Fungi incertae sedis</taxon>
        <taxon>Mucoromycota</taxon>
        <taxon>Mortierellomycotina</taxon>
        <taxon>Mortierellomycetes</taxon>
        <taxon>Mortierellales</taxon>
        <taxon>Mortierellaceae</taxon>
        <taxon>Entomortierella</taxon>
    </lineage>
</organism>
<evidence type="ECO:0000256" key="1">
    <source>
        <dbReference type="ARBA" id="ARBA00010940"/>
    </source>
</evidence>
<dbReference type="InterPro" id="IPR037241">
    <property type="entry name" value="E2F-DP_heterodim"/>
</dbReference>
<feature type="region of interest" description="Disordered" evidence="7">
    <location>
        <begin position="1"/>
        <end position="77"/>
    </location>
</feature>
<evidence type="ECO:0000256" key="4">
    <source>
        <dbReference type="ARBA" id="ARBA00023163"/>
    </source>
</evidence>
<dbReference type="PANTHER" id="PTHR12081:SF18">
    <property type="entry name" value="TRANSCRIPTION FACTOR E2F2-RELATED"/>
    <property type="match status" value="1"/>
</dbReference>
<evidence type="ECO:0000313" key="9">
    <source>
        <dbReference type="EMBL" id="GJJ69751.1"/>
    </source>
</evidence>
<keyword evidence="5" id="KW-0539">Nucleus</keyword>
<feature type="coiled-coil region" evidence="6">
    <location>
        <begin position="154"/>
        <end position="181"/>
    </location>
</feature>
<dbReference type="Pfam" id="PF16421">
    <property type="entry name" value="E2F_CC-MB"/>
    <property type="match status" value="1"/>
</dbReference>
<dbReference type="OrthoDB" id="1743261at2759"/>
<feature type="domain" description="E2F/DP family winged-helix DNA-binding" evidence="8">
    <location>
        <begin position="74"/>
        <end position="138"/>
    </location>
</feature>
<evidence type="ECO:0000256" key="7">
    <source>
        <dbReference type="SAM" id="MobiDB-lite"/>
    </source>
</evidence>
<feature type="compositionally biased region" description="Acidic residues" evidence="7">
    <location>
        <begin position="292"/>
        <end position="329"/>
    </location>
</feature>
<evidence type="ECO:0000256" key="2">
    <source>
        <dbReference type="ARBA" id="ARBA00023015"/>
    </source>
</evidence>
<keyword evidence="10" id="KW-1185">Reference proteome</keyword>
<keyword evidence="6" id="KW-0175">Coiled coil</keyword>
<keyword evidence="4 5" id="KW-0804">Transcription</keyword>